<dbReference type="InterPro" id="IPR015797">
    <property type="entry name" value="NUDIX_hydrolase-like_dom_sf"/>
</dbReference>
<evidence type="ECO:0000259" key="2">
    <source>
        <dbReference type="PROSITE" id="PS51462"/>
    </source>
</evidence>
<dbReference type="PRINTS" id="PR00502">
    <property type="entry name" value="NUDIXFAMILY"/>
</dbReference>
<dbReference type="RefSeq" id="WP_101354045.1">
    <property type="nucleotide sequence ID" value="NZ_PIQO01000006.1"/>
</dbReference>
<dbReference type="InterPro" id="IPR020476">
    <property type="entry name" value="Nudix_hydrolase"/>
</dbReference>
<name>A0A2N3LKJ8_9BACI</name>
<evidence type="ECO:0000313" key="4">
    <source>
        <dbReference type="Proteomes" id="UP000233440"/>
    </source>
</evidence>
<comment type="caution">
    <text evidence="3">The sequence shown here is derived from an EMBL/GenBank/DDBJ whole genome shotgun (WGS) entry which is preliminary data.</text>
</comment>
<dbReference type="PANTHER" id="PTHR43736">
    <property type="entry name" value="ADP-RIBOSE PYROPHOSPHATASE"/>
    <property type="match status" value="1"/>
</dbReference>
<dbReference type="Proteomes" id="UP000233440">
    <property type="component" value="Unassembled WGS sequence"/>
</dbReference>
<dbReference type="OrthoDB" id="511483at2"/>
<reference evidence="3 4" key="1">
    <citation type="submission" date="2017-11" db="EMBL/GenBank/DDBJ databases">
        <title>Bacillus camelliae sp. nov., isolated from pu'er tea.</title>
        <authorList>
            <person name="Niu L."/>
        </authorList>
    </citation>
    <scope>NUCLEOTIDE SEQUENCE [LARGE SCALE GENOMIC DNA]</scope>
    <source>
        <strain evidence="3 4">7578-1</strain>
    </source>
</reference>
<proteinExistence type="predicted"/>
<dbReference type="SUPFAM" id="SSF55811">
    <property type="entry name" value="Nudix"/>
    <property type="match status" value="1"/>
</dbReference>
<organism evidence="3 4">
    <name type="scientific">Heyndrickxia camelliae</name>
    <dbReference type="NCBI Taxonomy" id="1707093"/>
    <lineage>
        <taxon>Bacteria</taxon>
        <taxon>Bacillati</taxon>
        <taxon>Bacillota</taxon>
        <taxon>Bacilli</taxon>
        <taxon>Bacillales</taxon>
        <taxon>Bacillaceae</taxon>
        <taxon>Heyndrickxia</taxon>
    </lineage>
</organism>
<evidence type="ECO:0000256" key="1">
    <source>
        <dbReference type="ARBA" id="ARBA00022801"/>
    </source>
</evidence>
<dbReference type="PROSITE" id="PS51462">
    <property type="entry name" value="NUDIX"/>
    <property type="match status" value="1"/>
</dbReference>
<keyword evidence="1" id="KW-0378">Hydrolase</keyword>
<dbReference type="EMBL" id="PIQO01000006">
    <property type="protein sequence ID" value="PKR85064.1"/>
    <property type="molecule type" value="Genomic_DNA"/>
</dbReference>
<dbReference type="InterPro" id="IPR000086">
    <property type="entry name" value="NUDIX_hydrolase_dom"/>
</dbReference>
<protein>
    <submittedName>
        <fullName evidence="3">DNA mismatch repair protein MutT</fullName>
    </submittedName>
</protein>
<dbReference type="CDD" id="cd04669">
    <property type="entry name" value="NUDIX_Hydrolase"/>
    <property type="match status" value="1"/>
</dbReference>
<keyword evidence="4" id="KW-1185">Reference proteome</keyword>
<dbReference type="GO" id="GO:0016787">
    <property type="term" value="F:hydrolase activity"/>
    <property type="evidence" value="ECO:0007669"/>
    <property type="project" value="UniProtKB-KW"/>
</dbReference>
<sequence length="137" mass="15772">MRNRGSAVLIDWENQNIALIKRNREGIIYYVFPGGGMEEGETPEEATIREAYEELGVKIEIKDLIGIVEFNGTQYFYLAEMNDGKFGTGIGEEFTNQKRNRGTYEPVWLSLKDCLSKDIRPREVIDELLKKHILKKA</sequence>
<accession>A0A2N3LKJ8</accession>
<dbReference type="Pfam" id="PF00293">
    <property type="entry name" value="NUDIX"/>
    <property type="match status" value="1"/>
</dbReference>
<evidence type="ECO:0000313" key="3">
    <source>
        <dbReference type="EMBL" id="PKR85064.1"/>
    </source>
</evidence>
<dbReference type="AlphaFoldDB" id="A0A2N3LKJ8"/>
<gene>
    <name evidence="3" type="ORF">CWO92_09860</name>
</gene>
<dbReference type="Gene3D" id="3.90.79.10">
    <property type="entry name" value="Nucleoside Triphosphate Pyrophosphohydrolase"/>
    <property type="match status" value="1"/>
</dbReference>
<feature type="domain" description="Nudix hydrolase" evidence="2">
    <location>
        <begin position="1"/>
        <end position="132"/>
    </location>
</feature>
<dbReference type="PANTHER" id="PTHR43736:SF2">
    <property type="entry name" value="MUTT_NUDIX FAMILY PROTEIN"/>
    <property type="match status" value="1"/>
</dbReference>